<evidence type="ECO:0000313" key="1">
    <source>
        <dbReference type="EMBL" id="OCL14830.1"/>
    </source>
</evidence>
<keyword evidence="2" id="KW-1185">Reference proteome</keyword>
<accession>A0A8E2FCU2</accession>
<proteinExistence type="predicted"/>
<sequence>MLHRNRNALKPTLIRLDTLPDDVLILAISQCCIDELFCLRLTSYRLAAIISSYITVIAPAVARRTFPEADLLTRLPKGTHTFRWLKGLIPKQLAAILVDRHRFAHTWANSRYGIPAEDPFGDELRGRVANGWCVFKKISNISQGVYEIAPTRLVLSKKELSLALFNRSRLKFLILECRENIILERRLDYIKSLPEKDAKDYKLMFLLLSSVFRVSLTTNYGEEYKPWIFDWGHGIDSQRLVRKGESWMTWYILHEGPSLFWQQWWVKSPRSPDTKNFIRDHSLRSWFSNSSKGIRASVPGFAPDDWIDTNDKAHSLQRDFAHKIQKALEEKSVTGELGSSNAISYFNPIPYFIKYSYCRRLRQHRREDPPKETMDHVPFHVDFRCPEELKQRLRILRGFEPPRTPRV</sequence>
<evidence type="ECO:0008006" key="3">
    <source>
        <dbReference type="Google" id="ProtNLM"/>
    </source>
</evidence>
<name>A0A8E2FCU2_9PEZI</name>
<dbReference type="Proteomes" id="UP000250140">
    <property type="component" value="Unassembled WGS sequence"/>
</dbReference>
<dbReference type="EMBL" id="KV748524">
    <property type="protein sequence ID" value="OCL14830.1"/>
    <property type="molecule type" value="Genomic_DNA"/>
</dbReference>
<protein>
    <recommendedName>
        <fullName evidence="3">F-box domain-containing protein</fullName>
    </recommendedName>
</protein>
<organism evidence="1 2">
    <name type="scientific">Glonium stellatum</name>
    <dbReference type="NCBI Taxonomy" id="574774"/>
    <lineage>
        <taxon>Eukaryota</taxon>
        <taxon>Fungi</taxon>
        <taxon>Dikarya</taxon>
        <taxon>Ascomycota</taxon>
        <taxon>Pezizomycotina</taxon>
        <taxon>Dothideomycetes</taxon>
        <taxon>Pleosporomycetidae</taxon>
        <taxon>Gloniales</taxon>
        <taxon>Gloniaceae</taxon>
        <taxon>Glonium</taxon>
    </lineage>
</organism>
<dbReference type="AlphaFoldDB" id="A0A8E2FCU2"/>
<evidence type="ECO:0000313" key="2">
    <source>
        <dbReference type="Proteomes" id="UP000250140"/>
    </source>
</evidence>
<gene>
    <name evidence="1" type="ORF">AOQ84DRAFT_358565</name>
</gene>
<reference evidence="1 2" key="1">
    <citation type="journal article" date="2016" name="Nat. Commun.">
        <title>Ectomycorrhizal ecology is imprinted in the genome of the dominant symbiotic fungus Cenococcum geophilum.</title>
        <authorList>
            <consortium name="DOE Joint Genome Institute"/>
            <person name="Peter M."/>
            <person name="Kohler A."/>
            <person name="Ohm R.A."/>
            <person name="Kuo A."/>
            <person name="Krutzmann J."/>
            <person name="Morin E."/>
            <person name="Arend M."/>
            <person name="Barry K.W."/>
            <person name="Binder M."/>
            <person name="Choi C."/>
            <person name="Clum A."/>
            <person name="Copeland A."/>
            <person name="Grisel N."/>
            <person name="Haridas S."/>
            <person name="Kipfer T."/>
            <person name="LaButti K."/>
            <person name="Lindquist E."/>
            <person name="Lipzen A."/>
            <person name="Maire R."/>
            <person name="Meier B."/>
            <person name="Mihaltcheva S."/>
            <person name="Molinier V."/>
            <person name="Murat C."/>
            <person name="Poggeler S."/>
            <person name="Quandt C.A."/>
            <person name="Sperisen C."/>
            <person name="Tritt A."/>
            <person name="Tisserant E."/>
            <person name="Crous P.W."/>
            <person name="Henrissat B."/>
            <person name="Nehls U."/>
            <person name="Egli S."/>
            <person name="Spatafora J.W."/>
            <person name="Grigoriev I.V."/>
            <person name="Martin F.M."/>
        </authorList>
    </citation>
    <scope>NUCLEOTIDE SEQUENCE [LARGE SCALE GENOMIC DNA]</scope>
    <source>
        <strain evidence="1 2">CBS 207.34</strain>
    </source>
</reference>
<dbReference type="OrthoDB" id="5279806at2759"/>